<protein>
    <submittedName>
        <fullName evidence="1">Unannotated protein</fullName>
    </submittedName>
</protein>
<gene>
    <name evidence="1" type="ORF">UFOPK3957_01395</name>
</gene>
<organism evidence="1">
    <name type="scientific">freshwater metagenome</name>
    <dbReference type="NCBI Taxonomy" id="449393"/>
    <lineage>
        <taxon>unclassified sequences</taxon>
        <taxon>metagenomes</taxon>
        <taxon>ecological metagenomes</taxon>
    </lineage>
</organism>
<dbReference type="AlphaFoldDB" id="A0A6J7P402"/>
<name>A0A6J7P402_9ZZZZ</name>
<sequence>MHPRVIASQRSAANEKKSVIGFRSVHLKHLRHASRLGDELRRCKFDGTARSAEHFWQSGLERAEVDAVGRGLQ</sequence>
<reference evidence="1" key="1">
    <citation type="submission" date="2020-05" db="EMBL/GenBank/DDBJ databases">
        <authorList>
            <person name="Chiriac C."/>
            <person name="Salcher M."/>
            <person name="Ghai R."/>
            <person name="Kavagutti S V."/>
        </authorList>
    </citation>
    <scope>NUCLEOTIDE SEQUENCE</scope>
</reference>
<accession>A0A6J7P402</accession>
<proteinExistence type="predicted"/>
<evidence type="ECO:0000313" key="1">
    <source>
        <dbReference type="EMBL" id="CAB4997843.1"/>
    </source>
</evidence>
<dbReference type="EMBL" id="CAFBOM010000254">
    <property type="protein sequence ID" value="CAB4997843.1"/>
    <property type="molecule type" value="Genomic_DNA"/>
</dbReference>